<dbReference type="InterPro" id="IPR027469">
    <property type="entry name" value="Cation_efflux_TMD_sf"/>
</dbReference>
<feature type="transmembrane region" description="Helical" evidence="5">
    <location>
        <begin position="81"/>
        <end position="102"/>
    </location>
</feature>
<feature type="transmembrane region" description="Helical" evidence="5">
    <location>
        <begin position="41"/>
        <end position="60"/>
    </location>
</feature>
<evidence type="ECO:0000313" key="8">
    <source>
        <dbReference type="Proteomes" id="UP000194267"/>
    </source>
</evidence>
<dbReference type="InterPro" id="IPR058533">
    <property type="entry name" value="Cation_efflux_TM"/>
</dbReference>
<dbReference type="Gene3D" id="1.20.1510.10">
    <property type="entry name" value="Cation efflux protein transmembrane domain"/>
    <property type="match status" value="1"/>
</dbReference>
<reference evidence="8" key="1">
    <citation type="submission" date="2016-04" db="EMBL/GenBank/DDBJ databases">
        <authorList>
            <person name="Antunes L.P."/>
            <person name="Martins L.F."/>
            <person name="Pereira R.V."/>
            <person name="Thomas A.M."/>
            <person name="Barbosa D."/>
            <person name="Nascimento L."/>
            <person name="Silva G.M."/>
            <person name="Condomitti G.W."/>
            <person name="Digiampietri L.A."/>
            <person name="Lombardi K.C."/>
            <person name="Ramos P.L."/>
            <person name="Quaggio R.B."/>
            <person name="Oliveira J.C."/>
            <person name="Pascon R.C."/>
            <person name="Cruz J.B."/>
            <person name="Silva A.M."/>
            <person name="Setubal J.C."/>
        </authorList>
    </citation>
    <scope>NUCLEOTIDE SEQUENCE [LARGE SCALE GENOMIC DNA]</scope>
</reference>
<accession>A0A1Y2T6W2</accession>
<feature type="domain" description="Cation efflux protein transmembrane" evidence="6">
    <location>
        <begin position="22"/>
        <end position="198"/>
    </location>
</feature>
<organism evidence="7 8">
    <name type="scientific">Symbiobacterium thermophilum</name>
    <dbReference type="NCBI Taxonomy" id="2734"/>
    <lineage>
        <taxon>Bacteria</taxon>
        <taxon>Bacillati</taxon>
        <taxon>Bacillota</taxon>
        <taxon>Clostridia</taxon>
        <taxon>Eubacteriales</taxon>
        <taxon>Symbiobacteriaceae</taxon>
        <taxon>Symbiobacterium</taxon>
    </lineage>
</organism>
<feature type="transmembrane region" description="Helical" evidence="5">
    <location>
        <begin position="148"/>
        <end position="167"/>
    </location>
</feature>
<gene>
    <name evidence="7" type="ORF">A6D92_00930</name>
</gene>
<evidence type="ECO:0000256" key="5">
    <source>
        <dbReference type="SAM" id="Phobius"/>
    </source>
</evidence>
<evidence type="ECO:0000256" key="1">
    <source>
        <dbReference type="ARBA" id="ARBA00004141"/>
    </source>
</evidence>
<dbReference type="AlphaFoldDB" id="A0A1Y2T6W2"/>
<dbReference type="Pfam" id="PF01545">
    <property type="entry name" value="Cation_efflux"/>
    <property type="match status" value="1"/>
</dbReference>
<evidence type="ECO:0000256" key="3">
    <source>
        <dbReference type="ARBA" id="ARBA00022989"/>
    </source>
</evidence>
<comment type="caution">
    <text evidence="7">The sequence shown here is derived from an EMBL/GenBank/DDBJ whole genome shotgun (WGS) entry which is preliminary data.</text>
</comment>
<dbReference type="SUPFAM" id="SSF161111">
    <property type="entry name" value="Cation efflux protein transmembrane domain-like"/>
    <property type="match status" value="1"/>
</dbReference>
<evidence type="ECO:0000259" key="6">
    <source>
        <dbReference type="Pfam" id="PF01545"/>
    </source>
</evidence>
<proteinExistence type="predicted"/>
<keyword evidence="4 5" id="KW-0472">Membrane</keyword>
<comment type="subcellular location">
    <subcellularLocation>
        <location evidence="1">Membrane</location>
        <topology evidence="1">Multi-pass membrane protein</topology>
    </subcellularLocation>
</comment>
<protein>
    <submittedName>
        <fullName evidence="7">Transporter</fullName>
    </submittedName>
</protein>
<feature type="transmembrane region" description="Helical" evidence="5">
    <location>
        <begin position="108"/>
        <end position="127"/>
    </location>
</feature>
<evidence type="ECO:0000313" key="7">
    <source>
        <dbReference type="EMBL" id="OTA42190.1"/>
    </source>
</evidence>
<sequence>MKGQSGERTLLASVLLSSPGPIVVGAGLLIGRSSTQLADFIRRTAELAAIVVSWAVYRVLRRGGEPDSARRRRLERTANGFVGGAMCLSGAAMLVLALFSGGAEKGNVIPGLVIAGLGVTTNGWFWFRYRTLDRREPSAILAAQSRLYRAKTLVDGCVTAALATLALAPASPAARYVDLGGSAAVALYMVISGVLVVRGGSRVERTV</sequence>
<dbReference type="GO" id="GO:0016020">
    <property type="term" value="C:membrane"/>
    <property type="evidence" value="ECO:0007669"/>
    <property type="project" value="UniProtKB-SubCell"/>
</dbReference>
<keyword evidence="2 5" id="KW-0812">Transmembrane</keyword>
<feature type="transmembrane region" description="Helical" evidence="5">
    <location>
        <begin position="179"/>
        <end position="197"/>
    </location>
</feature>
<name>A0A1Y2T6W2_SYMTR</name>
<evidence type="ECO:0000256" key="4">
    <source>
        <dbReference type="ARBA" id="ARBA00023136"/>
    </source>
</evidence>
<dbReference type="EMBL" id="LWLV01000043">
    <property type="protein sequence ID" value="OTA42190.1"/>
    <property type="molecule type" value="Genomic_DNA"/>
</dbReference>
<evidence type="ECO:0000256" key="2">
    <source>
        <dbReference type="ARBA" id="ARBA00022692"/>
    </source>
</evidence>
<dbReference type="Proteomes" id="UP000194267">
    <property type="component" value="Unassembled WGS sequence"/>
</dbReference>
<dbReference type="GO" id="GO:0008324">
    <property type="term" value="F:monoatomic cation transmembrane transporter activity"/>
    <property type="evidence" value="ECO:0007669"/>
    <property type="project" value="InterPro"/>
</dbReference>
<keyword evidence="3 5" id="KW-1133">Transmembrane helix</keyword>